<proteinExistence type="predicted"/>
<feature type="region of interest" description="Disordered" evidence="1">
    <location>
        <begin position="47"/>
        <end position="69"/>
    </location>
</feature>
<organism evidence="2 3">
    <name type="scientific">Pyrenophora teres f. teres</name>
    <dbReference type="NCBI Taxonomy" id="97479"/>
    <lineage>
        <taxon>Eukaryota</taxon>
        <taxon>Fungi</taxon>
        <taxon>Dikarya</taxon>
        <taxon>Ascomycota</taxon>
        <taxon>Pezizomycotina</taxon>
        <taxon>Dothideomycetes</taxon>
        <taxon>Pleosporomycetidae</taxon>
        <taxon>Pleosporales</taxon>
        <taxon>Pleosporineae</taxon>
        <taxon>Pleosporaceae</taxon>
        <taxon>Pyrenophora</taxon>
    </lineage>
</organism>
<accession>A0A6S6VFI3</accession>
<dbReference type="EMBL" id="HG992978">
    <property type="protein sequence ID" value="CAE7008528.1"/>
    <property type="molecule type" value="Genomic_DNA"/>
</dbReference>
<sequence length="164" mass="18685">MGITAFRLVRAELWQERCYYNLISKLSKSLSRLPLLLQQQLPQLGINQPTHTHENVNSRRPPPPPSPLPLPLPPQLNLHLNTKLLHQPLDLLHPLATSRRASHDSAHDAHHFVNLDKEQREHEHKLNASLKKMWAGVKRHAVEHHRSVNAAYMASYGCGAHPGR</sequence>
<feature type="compositionally biased region" description="Pro residues" evidence="1">
    <location>
        <begin position="60"/>
        <end position="69"/>
    </location>
</feature>
<evidence type="ECO:0000313" key="3">
    <source>
        <dbReference type="Proteomes" id="UP000472372"/>
    </source>
</evidence>
<evidence type="ECO:0000313" key="2">
    <source>
        <dbReference type="EMBL" id="CAE7008528.1"/>
    </source>
</evidence>
<reference evidence="2" key="1">
    <citation type="submission" date="2021-02" db="EMBL/GenBank/DDBJ databases">
        <authorList>
            <person name="Syme A R."/>
            <person name="Syme A R."/>
            <person name="Moolhuijzen P."/>
        </authorList>
    </citation>
    <scope>NUCLEOTIDE SEQUENCE</scope>
    <source>
        <strain evidence="2">W1-1</strain>
    </source>
</reference>
<name>A0A6S6VFI3_9PLEO</name>
<gene>
    <name evidence="2" type="ORF">PTTW11_01707</name>
</gene>
<dbReference type="AlphaFoldDB" id="A0A6S6VFI3"/>
<protein>
    <submittedName>
        <fullName evidence="2">Uncharacterized protein</fullName>
    </submittedName>
</protein>
<evidence type="ECO:0000256" key="1">
    <source>
        <dbReference type="SAM" id="MobiDB-lite"/>
    </source>
</evidence>
<dbReference type="Proteomes" id="UP000472372">
    <property type="component" value="Chromosome 2"/>
</dbReference>